<dbReference type="Gene3D" id="3.30.1490.20">
    <property type="entry name" value="ATP-grasp fold, A domain"/>
    <property type="match status" value="1"/>
</dbReference>
<keyword evidence="7" id="KW-1185">Reference proteome</keyword>
<gene>
    <name evidence="6" type="ORF">FYJ68_00400</name>
</gene>
<evidence type="ECO:0000313" key="7">
    <source>
        <dbReference type="Proteomes" id="UP000469325"/>
    </source>
</evidence>
<comment type="caution">
    <text evidence="6">The sequence shown here is derived from an EMBL/GenBank/DDBJ whole genome shotgun (WGS) entry which is preliminary data.</text>
</comment>
<evidence type="ECO:0000259" key="5">
    <source>
        <dbReference type="PROSITE" id="PS50975"/>
    </source>
</evidence>
<dbReference type="InterPro" id="IPR013815">
    <property type="entry name" value="ATP_grasp_subdomain_1"/>
</dbReference>
<dbReference type="GO" id="GO:0005524">
    <property type="term" value="F:ATP binding"/>
    <property type="evidence" value="ECO:0007669"/>
    <property type="project" value="UniProtKB-UniRule"/>
</dbReference>
<dbReference type="GO" id="GO:0016874">
    <property type="term" value="F:ligase activity"/>
    <property type="evidence" value="ECO:0007669"/>
    <property type="project" value="UniProtKB-KW"/>
</dbReference>
<dbReference type="InterPro" id="IPR052032">
    <property type="entry name" value="ATP-dep_AA_Ligase"/>
</dbReference>
<dbReference type="EMBL" id="VUNC01000001">
    <property type="protein sequence ID" value="MST71589.1"/>
    <property type="molecule type" value="Genomic_DNA"/>
</dbReference>
<dbReference type="SUPFAM" id="SSF52440">
    <property type="entry name" value="PreATP-grasp domain"/>
    <property type="match status" value="1"/>
</dbReference>
<dbReference type="AlphaFoldDB" id="A0A6N7XNR8"/>
<keyword evidence="1" id="KW-0436">Ligase</keyword>
<sequence>MLGGSRQQVVAIETAKRLGYRTVVCDYLPDNPGQYHADRFYLESTTDQEAMLRIAREENVDGVLAYASDPAAPTAAYVAEALSLPTNPLAAVQTLSVKHLFRRHLAQNGFPCPKSIPVPSDVDPERLLGLSSDLEFPVVVKPTDSSGSKGISILDAPDPERFRAAVEHAREFSRNGTLLMEEYITSTFPRVIGGDVFVVGGTVRFWGLMSCLRDQSLGGLVPVGERYPSGLSDAQMHAVREQIQRLVDSLGIRFGEFNVEMIVGRGGVPYFLELGARAGGNMIPVQLSDISGIDLVEANVRCAMGDYSMDVSFDSADAAVATYVPHASVDGVFQGLDIDPELRPYLYRTVMYVDEGARVERFDGANKALGILFLRFDSVAQLEDAMGRIGKLVRPRIA</sequence>
<reference evidence="6 7" key="1">
    <citation type="submission" date="2019-08" db="EMBL/GenBank/DDBJ databases">
        <title>In-depth cultivation of the pig gut microbiome towards novel bacterial diversity and tailored functional studies.</title>
        <authorList>
            <person name="Wylensek D."/>
            <person name="Hitch T.C.A."/>
            <person name="Clavel T."/>
        </authorList>
    </citation>
    <scope>NUCLEOTIDE SEQUENCE [LARGE SCALE GENOMIC DNA]</scope>
    <source>
        <strain evidence="6 7">CA-Schmier-601-WT-1</strain>
    </source>
</reference>
<dbReference type="Pfam" id="PF02786">
    <property type="entry name" value="CPSase_L_D2"/>
    <property type="match status" value="1"/>
</dbReference>
<proteinExistence type="predicted"/>
<feature type="domain" description="ATP-grasp" evidence="5">
    <location>
        <begin position="102"/>
        <end position="304"/>
    </location>
</feature>
<protein>
    <recommendedName>
        <fullName evidence="5">ATP-grasp domain-containing protein</fullName>
    </recommendedName>
</protein>
<dbReference type="SUPFAM" id="SSF56059">
    <property type="entry name" value="Glutathione synthetase ATP-binding domain-like"/>
    <property type="match status" value="1"/>
</dbReference>
<dbReference type="PANTHER" id="PTHR43585:SF2">
    <property type="entry name" value="ATP-GRASP ENZYME FSQD"/>
    <property type="match status" value="1"/>
</dbReference>
<evidence type="ECO:0000256" key="3">
    <source>
        <dbReference type="ARBA" id="ARBA00022840"/>
    </source>
</evidence>
<dbReference type="Gene3D" id="3.40.50.20">
    <property type="match status" value="1"/>
</dbReference>
<evidence type="ECO:0000256" key="2">
    <source>
        <dbReference type="ARBA" id="ARBA00022741"/>
    </source>
</evidence>
<name>A0A6N7XNR8_9ACTN</name>
<accession>A0A6N7XNR8</accession>
<dbReference type="InterPro" id="IPR016185">
    <property type="entry name" value="PreATP-grasp_dom_sf"/>
</dbReference>
<dbReference type="PROSITE" id="PS50975">
    <property type="entry name" value="ATP_GRASP"/>
    <property type="match status" value="1"/>
</dbReference>
<evidence type="ECO:0000313" key="6">
    <source>
        <dbReference type="EMBL" id="MST71589.1"/>
    </source>
</evidence>
<keyword evidence="3 4" id="KW-0067">ATP-binding</keyword>
<dbReference type="PANTHER" id="PTHR43585">
    <property type="entry name" value="FUMIPYRROLE BIOSYNTHESIS PROTEIN C"/>
    <property type="match status" value="1"/>
</dbReference>
<keyword evidence="2 4" id="KW-0547">Nucleotide-binding</keyword>
<dbReference type="InterPro" id="IPR005479">
    <property type="entry name" value="CPAse_ATP-bd"/>
</dbReference>
<dbReference type="GO" id="GO:0046872">
    <property type="term" value="F:metal ion binding"/>
    <property type="evidence" value="ECO:0007669"/>
    <property type="project" value="InterPro"/>
</dbReference>
<dbReference type="InterPro" id="IPR011761">
    <property type="entry name" value="ATP-grasp"/>
</dbReference>
<evidence type="ECO:0000256" key="1">
    <source>
        <dbReference type="ARBA" id="ARBA00022598"/>
    </source>
</evidence>
<dbReference type="Proteomes" id="UP000469325">
    <property type="component" value="Unassembled WGS sequence"/>
</dbReference>
<dbReference type="Gene3D" id="3.30.470.20">
    <property type="entry name" value="ATP-grasp fold, B domain"/>
    <property type="match status" value="1"/>
</dbReference>
<organism evidence="6 7">
    <name type="scientific">Olsenella porci</name>
    <dbReference type="NCBI Taxonomy" id="2652279"/>
    <lineage>
        <taxon>Bacteria</taxon>
        <taxon>Bacillati</taxon>
        <taxon>Actinomycetota</taxon>
        <taxon>Coriobacteriia</taxon>
        <taxon>Coriobacteriales</taxon>
        <taxon>Atopobiaceae</taxon>
        <taxon>Olsenella</taxon>
    </lineage>
</organism>
<evidence type="ECO:0000256" key="4">
    <source>
        <dbReference type="PROSITE-ProRule" id="PRU00409"/>
    </source>
</evidence>